<dbReference type="EMBL" id="JAIWYP010000004">
    <property type="protein sequence ID" value="KAH3839213.1"/>
    <property type="molecule type" value="Genomic_DNA"/>
</dbReference>
<evidence type="ECO:0000313" key="1">
    <source>
        <dbReference type="EMBL" id="KAH3839213.1"/>
    </source>
</evidence>
<name>A0A9D4KG32_DREPO</name>
<sequence length="164" mass="18487">MRFPLHLVNIDFGYPFSISYRNLMIDLRYQLLIVYQNTMRRRVRDIVIIDMRRGSLVATYEVVYDDTPESATEFTDANLSLVSGNQNVTIFNETVSATSVQVKDAIVTKETLSENVCPLFDATRGCGQGSHCENQAGKPVCVLVRRISGQCNSPLDFVDEQKLV</sequence>
<reference evidence="1" key="1">
    <citation type="journal article" date="2019" name="bioRxiv">
        <title>The Genome of the Zebra Mussel, Dreissena polymorpha: A Resource for Invasive Species Research.</title>
        <authorList>
            <person name="McCartney M.A."/>
            <person name="Auch B."/>
            <person name="Kono T."/>
            <person name="Mallez S."/>
            <person name="Zhang Y."/>
            <person name="Obille A."/>
            <person name="Becker A."/>
            <person name="Abrahante J.E."/>
            <person name="Garbe J."/>
            <person name="Badalamenti J.P."/>
            <person name="Herman A."/>
            <person name="Mangelson H."/>
            <person name="Liachko I."/>
            <person name="Sullivan S."/>
            <person name="Sone E.D."/>
            <person name="Koren S."/>
            <person name="Silverstein K.A.T."/>
            <person name="Beckman K.B."/>
            <person name="Gohl D.M."/>
        </authorList>
    </citation>
    <scope>NUCLEOTIDE SEQUENCE</scope>
    <source>
        <strain evidence="1">Duluth1</strain>
        <tissue evidence="1">Whole animal</tissue>
    </source>
</reference>
<reference evidence="1" key="2">
    <citation type="submission" date="2020-11" db="EMBL/GenBank/DDBJ databases">
        <authorList>
            <person name="McCartney M.A."/>
            <person name="Auch B."/>
            <person name="Kono T."/>
            <person name="Mallez S."/>
            <person name="Becker A."/>
            <person name="Gohl D.M."/>
            <person name="Silverstein K.A.T."/>
            <person name="Koren S."/>
            <person name="Bechman K.B."/>
            <person name="Herman A."/>
            <person name="Abrahante J.E."/>
            <person name="Garbe J."/>
        </authorList>
    </citation>
    <scope>NUCLEOTIDE SEQUENCE</scope>
    <source>
        <strain evidence="1">Duluth1</strain>
        <tissue evidence="1">Whole animal</tissue>
    </source>
</reference>
<dbReference type="AlphaFoldDB" id="A0A9D4KG32"/>
<dbReference type="Proteomes" id="UP000828390">
    <property type="component" value="Unassembled WGS sequence"/>
</dbReference>
<comment type="caution">
    <text evidence="1">The sequence shown here is derived from an EMBL/GenBank/DDBJ whole genome shotgun (WGS) entry which is preliminary data.</text>
</comment>
<evidence type="ECO:0000313" key="2">
    <source>
        <dbReference type="Proteomes" id="UP000828390"/>
    </source>
</evidence>
<keyword evidence="2" id="KW-1185">Reference proteome</keyword>
<gene>
    <name evidence="1" type="ORF">DPMN_112638</name>
</gene>
<organism evidence="1 2">
    <name type="scientific">Dreissena polymorpha</name>
    <name type="common">Zebra mussel</name>
    <name type="synonym">Mytilus polymorpha</name>
    <dbReference type="NCBI Taxonomy" id="45954"/>
    <lineage>
        <taxon>Eukaryota</taxon>
        <taxon>Metazoa</taxon>
        <taxon>Spiralia</taxon>
        <taxon>Lophotrochozoa</taxon>
        <taxon>Mollusca</taxon>
        <taxon>Bivalvia</taxon>
        <taxon>Autobranchia</taxon>
        <taxon>Heteroconchia</taxon>
        <taxon>Euheterodonta</taxon>
        <taxon>Imparidentia</taxon>
        <taxon>Neoheterodontei</taxon>
        <taxon>Myida</taxon>
        <taxon>Dreissenoidea</taxon>
        <taxon>Dreissenidae</taxon>
        <taxon>Dreissena</taxon>
    </lineage>
</organism>
<accession>A0A9D4KG32</accession>
<proteinExistence type="predicted"/>
<protein>
    <submittedName>
        <fullName evidence="1">Uncharacterized protein</fullName>
    </submittedName>
</protein>